<dbReference type="RefSeq" id="WP_378180980.1">
    <property type="nucleotide sequence ID" value="NZ_JBHTCR010000007.1"/>
</dbReference>
<feature type="signal peptide" evidence="4">
    <location>
        <begin position="1"/>
        <end position="24"/>
    </location>
</feature>
<dbReference type="InterPro" id="IPR050663">
    <property type="entry name" value="Ankyrin-SOCS_Box"/>
</dbReference>
<dbReference type="PROSITE" id="PS50088">
    <property type="entry name" value="ANK_REPEAT"/>
    <property type="match status" value="1"/>
</dbReference>
<dbReference type="Proteomes" id="UP001596550">
    <property type="component" value="Unassembled WGS sequence"/>
</dbReference>
<organism evidence="5 6">
    <name type="scientific">Chryseobacterium zhengzhouense</name>
    <dbReference type="NCBI Taxonomy" id="1636086"/>
    <lineage>
        <taxon>Bacteria</taxon>
        <taxon>Pseudomonadati</taxon>
        <taxon>Bacteroidota</taxon>
        <taxon>Flavobacteriia</taxon>
        <taxon>Flavobacteriales</taxon>
        <taxon>Weeksellaceae</taxon>
        <taxon>Chryseobacterium group</taxon>
        <taxon>Chryseobacterium</taxon>
    </lineage>
</organism>
<reference evidence="6" key="1">
    <citation type="journal article" date="2019" name="Int. J. Syst. Evol. Microbiol.">
        <title>The Global Catalogue of Microorganisms (GCM) 10K type strain sequencing project: providing services to taxonomists for standard genome sequencing and annotation.</title>
        <authorList>
            <consortium name="The Broad Institute Genomics Platform"/>
            <consortium name="The Broad Institute Genome Sequencing Center for Infectious Disease"/>
            <person name="Wu L."/>
            <person name="Ma J."/>
        </authorList>
    </citation>
    <scope>NUCLEOTIDE SEQUENCE [LARGE SCALE GENOMIC DNA]</scope>
    <source>
        <strain evidence="6">CCUG 54781</strain>
    </source>
</reference>
<feature type="chain" id="PRO_5045928914" evidence="4">
    <location>
        <begin position="25"/>
        <end position="144"/>
    </location>
</feature>
<dbReference type="Gene3D" id="1.25.40.20">
    <property type="entry name" value="Ankyrin repeat-containing domain"/>
    <property type="match status" value="1"/>
</dbReference>
<comment type="caution">
    <text evidence="5">The sequence shown here is derived from an EMBL/GenBank/DDBJ whole genome shotgun (WGS) entry which is preliminary data.</text>
</comment>
<evidence type="ECO:0000256" key="4">
    <source>
        <dbReference type="SAM" id="SignalP"/>
    </source>
</evidence>
<accession>A0ABW2LZM2</accession>
<keyword evidence="1" id="KW-0677">Repeat</keyword>
<evidence type="ECO:0000256" key="1">
    <source>
        <dbReference type="ARBA" id="ARBA00022737"/>
    </source>
</evidence>
<sequence>MKKIITTTLLVGFVALTNSIYAQQATKVQRQAIQTDNIETFKKAFTKAEYDKCIDIKENSYTMLSYSIRHNRKNLINFLLENNSDVNKACKGLTPLMVAATYGETEAAKLLLKKGANKNAKDLNGKTAKDYATENKQTATAAIL</sequence>
<dbReference type="SMART" id="SM00248">
    <property type="entry name" value="ANK"/>
    <property type="match status" value="2"/>
</dbReference>
<keyword evidence="4" id="KW-0732">Signal</keyword>
<evidence type="ECO:0000256" key="3">
    <source>
        <dbReference type="PROSITE-ProRule" id="PRU00023"/>
    </source>
</evidence>
<dbReference type="InterPro" id="IPR002110">
    <property type="entry name" value="Ankyrin_rpt"/>
</dbReference>
<dbReference type="SUPFAM" id="SSF48403">
    <property type="entry name" value="Ankyrin repeat"/>
    <property type="match status" value="1"/>
</dbReference>
<dbReference type="EMBL" id="JBHTCR010000007">
    <property type="protein sequence ID" value="MFC7348044.1"/>
    <property type="molecule type" value="Genomic_DNA"/>
</dbReference>
<keyword evidence="6" id="KW-1185">Reference proteome</keyword>
<keyword evidence="2 3" id="KW-0040">ANK repeat</keyword>
<dbReference type="Pfam" id="PF12796">
    <property type="entry name" value="Ank_2"/>
    <property type="match status" value="1"/>
</dbReference>
<gene>
    <name evidence="5" type="ORF">ACFQO9_15100</name>
</gene>
<evidence type="ECO:0000313" key="5">
    <source>
        <dbReference type="EMBL" id="MFC7348044.1"/>
    </source>
</evidence>
<dbReference type="PANTHER" id="PTHR24193:SF121">
    <property type="entry name" value="ADA2A-CONTAINING COMPLEX COMPONENT 3, ISOFORM D"/>
    <property type="match status" value="1"/>
</dbReference>
<protein>
    <submittedName>
        <fullName evidence="5">Ankyrin repeat domain-containing protein</fullName>
    </submittedName>
</protein>
<dbReference type="InterPro" id="IPR036770">
    <property type="entry name" value="Ankyrin_rpt-contain_sf"/>
</dbReference>
<dbReference type="PROSITE" id="PS50297">
    <property type="entry name" value="ANK_REP_REGION"/>
    <property type="match status" value="1"/>
</dbReference>
<feature type="repeat" description="ANK" evidence="3">
    <location>
        <begin position="91"/>
        <end position="123"/>
    </location>
</feature>
<name>A0ABW2LZM2_9FLAO</name>
<dbReference type="PANTHER" id="PTHR24193">
    <property type="entry name" value="ANKYRIN REPEAT PROTEIN"/>
    <property type="match status" value="1"/>
</dbReference>
<evidence type="ECO:0000313" key="6">
    <source>
        <dbReference type="Proteomes" id="UP001596550"/>
    </source>
</evidence>
<proteinExistence type="predicted"/>
<evidence type="ECO:0000256" key="2">
    <source>
        <dbReference type="ARBA" id="ARBA00023043"/>
    </source>
</evidence>